<dbReference type="EMBL" id="BAABLK010000036">
    <property type="protein sequence ID" value="GAA5228313.1"/>
    <property type="molecule type" value="Genomic_DNA"/>
</dbReference>
<gene>
    <name evidence="2" type="ORF">GCM10025778_28460</name>
</gene>
<dbReference type="Proteomes" id="UP001501257">
    <property type="component" value="Unassembled WGS sequence"/>
</dbReference>
<reference evidence="3" key="1">
    <citation type="journal article" date="2019" name="Int. J. Syst. Evol. Microbiol.">
        <title>The Global Catalogue of Microorganisms (GCM) 10K type strain sequencing project: providing services to taxonomists for standard genome sequencing and annotation.</title>
        <authorList>
            <consortium name="The Broad Institute Genomics Platform"/>
            <consortium name="The Broad Institute Genome Sequencing Center for Infectious Disease"/>
            <person name="Wu L."/>
            <person name="Ma J."/>
        </authorList>
    </citation>
    <scope>NUCLEOTIDE SEQUENCE [LARGE SCALE GENOMIC DNA]</scope>
    <source>
        <strain evidence="3">JCM 18952</strain>
    </source>
</reference>
<protein>
    <submittedName>
        <fullName evidence="2">Uncharacterized protein</fullName>
    </submittedName>
</protein>
<keyword evidence="3" id="KW-1185">Reference proteome</keyword>
<evidence type="ECO:0000313" key="2">
    <source>
        <dbReference type="EMBL" id="GAA5228313.1"/>
    </source>
</evidence>
<feature type="transmembrane region" description="Helical" evidence="1">
    <location>
        <begin position="85"/>
        <end position="105"/>
    </location>
</feature>
<accession>A0ABP9TRC4</accession>
<feature type="transmembrane region" description="Helical" evidence="1">
    <location>
        <begin position="125"/>
        <end position="146"/>
    </location>
</feature>
<keyword evidence="1" id="KW-0812">Transmembrane</keyword>
<keyword evidence="1" id="KW-0472">Membrane</keyword>
<evidence type="ECO:0000256" key="1">
    <source>
        <dbReference type="SAM" id="Phobius"/>
    </source>
</evidence>
<feature type="transmembrane region" description="Helical" evidence="1">
    <location>
        <begin position="57"/>
        <end position="73"/>
    </location>
</feature>
<proteinExistence type="predicted"/>
<sequence>MSTQAAAGTAPWPAPRIPVGISTAGTREESPFFARFVAVLAALLGVGHVWIMVAFPHGAWVGTLLGLMVLLCLKCAHRDWNRPEALVELLAMSALMALVHMFVALGVHEHAHGEDTLATSATAGAAAMLAVAAAELVMVMLCGLGLRLAAARNTLGITTQP</sequence>
<evidence type="ECO:0000313" key="3">
    <source>
        <dbReference type="Proteomes" id="UP001501257"/>
    </source>
</evidence>
<comment type="caution">
    <text evidence="2">The sequence shown here is derived from an EMBL/GenBank/DDBJ whole genome shotgun (WGS) entry which is preliminary data.</text>
</comment>
<feature type="transmembrane region" description="Helical" evidence="1">
    <location>
        <begin position="32"/>
        <end position="51"/>
    </location>
</feature>
<name>A0ABP9TRC4_9MICC</name>
<dbReference type="RefSeq" id="WP_210099822.1">
    <property type="nucleotide sequence ID" value="NZ_BAABLK010000036.1"/>
</dbReference>
<organism evidence="2 3">
    <name type="scientific">Paeniglutamicibacter antarcticus</name>
    <dbReference type="NCBI Taxonomy" id="494023"/>
    <lineage>
        <taxon>Bacteria</taxon>
        <taxon>Bacillati</taxon>
        <taxon>Actinomycetota</taxon>
        <taxon>Actinomycetes</taxon>
        <taxon>Micrococcales</taxon>
        <taxon>Micrococcaceae</taxon>
        <taxon>Paeniglutamicibacter</taxon>
    </lineage>
</organism>
<keyword evidence="1" id="KW-1133">Transmembrane helix</keyword>